<evidence type="ECO:0000313" key="2">
    <source>
        <dbReference type="Proteomes" id="UP000185183"/>
    </source>
</evidence>
<sequence length="98" mass="10127">MGGVLRADLDALGRLKPEIEALIAELKVPSAGTLPYGADPALTAMHSLMSETLPGVGAVLAGWMGAVDAVIGAFQRGMVETEEQGVALMRLVASPLRQ</sequence>
<dbReference type="AlphaFoldDB" id="A0A9Q7SHD5"/>
<comment type="caution">
    <text evidence="1">The sequence shown here is derived from an EMBL/GenBank/DDBJ whole genome shotgun (WGS) entry which is preliminary data.</text>
</comment>
<gene>
    <name evidence="1" type="ORF">SAMEA2275694_03988</name>
</gene>
<accession>A0A9Q7SHD5</accession>
<dbReference type="Proteomes" id="UP000185183">
    <property type="component" value="Unassembled WGS sequence"/>
</dbReference>
<name>A0A9Q7SHD5_9MYCO</name>
<proteinExistence type="predicted"/>
<protein>
    <submittedName>
        <fullName evidence="1">Uncharacterized protein</fullName>
    </submittedName>
</protein>
<dbReference type="EMBL" id="FSFA01000005">
    <property type="protein sequence ID" value="SHX83158.1"/>
    <property type="molecule type" value="Genomic_DNA"/>
</dbReference>
<evidence type="ECO:0000313" key="1">
    <source>
        <dbReference type="EMBL" id="SHX83158.1"/>
    </source>
</evidence>
<organism evidence="1 2">
    <name type="scientific">Mycobacteroides abscessus subsp. bolletii</name>
    <dbReference type="NCBI Taxonomy" id="319705"/>
    <lineage>
        <taxon>Bacteria</taxon>
        <taxon>Bacillati</taxon>
        <taxon>Actinomycetota</taxon>
        <taxon>Actinomycetes</taxon>
        <taxon>Mycobacteriales</taxon>
        <taxon>Mycobacteriaceae</taxon>
        <taxon>Mycobacteroides</taxon>
        <taxon>Mycobacteroides abscessus</taxon>
    </lineage>
</organism>
<reference evidence="1 2" key="1">
    <citation type="submission" date="2016-11" db="EMBL/GenBank/DDBJ databases">
        <authorList>
            <consortium name="Pathogen Informatics"/>
        </authorList>
    </citation>
    <scope>NUCLEOTIDE SEQUENCE [LARGE SCALE GENOMIC DNA]</scope>
    <source>
        <strain evidence="1 2">968</strain>
    </source>
</reference>